<dbReference type="InterPro" id="IPR016024">
    <property type="entry name" value="ARM-type_fold"/>
</dbReference>
<organism evidence="2 3">
    <name type="scientific">Castilleja foliolosa</name>
    <dbReference type="NCBI Taxonomy" id="1961234"/>
    <lineage>
        <taxon>Eukaryota</taxon>
        <taxon>Viridiplantae</taxon>
        <taxon>Streptophyta</taxon>
        <taxon>Embryophyta</taxon>
        <taxon>Tracheophyta</taxon>
        <taxon>Spermatophyta</taxon>
        <taxon>Magnoliopsida</taxon>
        <taxon>eudicotyledons</taxon>
        <taxon>Gunneridae</taxon>
        <taxon>Pentapetalae</taxon>
        <taxon>asterids</taxon>
        <taxon>lamiids</taxon>
        <taxon>Lamiales</taxon>
        <taxon>Orobanchaceae</taxon>
        <taxon>Pedicularideae</taxon>
        <taxon>Castillejinae</taxon>
        <taxon>Castilleja</taxon>
    </lineage>
</organism>
<accession>A0ABD3D070</accession>
<evidence type="ECO:0000313" key="3">
    <source>
        <dbReference type="Proteomes" id="UP001632038"/>
    </source>
</evidence>
<proteinExistence type="predicted"/>
<evidence type="ECO:0000313" key="2">
    <source>
        <dbReference type="EMBL" id="KAL3634436.1"/>
    </source>
</evidence>
<keyword evidence="3" id="KW-1185">Reference proteome</keyword>
<dbReference type="InterPro" id="IPR011989">
    <property type="entry name" value="ARM-like"/>
</dbReference>
<dbReference type="SMART" id="SM00185">
    <property type="entry name" value="ARM"/>
    <property type="match status" value="2"/>
</dbReference>
<dbReference type="InterPro" id="IPR000225">
    <property type="entry name" value="Armadillo"/>
</dbReference>
<dbReference type="EMBL" id="JAVIJP010000028">
    <property type="protein sequence ID" value="KAL3634436.1"/>
    <property type="molecule type" value="Genomic_DNA"/>
</dbReference>
<dbReference type="SUPFAM" id="SSF48371">
    <property type="entry name" value="ARM repeat"/>
    <property type="match status" value="1"/>
</dbReference>
<dbReference type="Gene3D" id="1.25.10.10">
    <property type="entry name" value="Leucine-rich Repeat Variant"/>
    <property type="match status" value="1"/>
</dbReference>
<dbReference type="PANTHER" id="PTHR46168">
    <property type="entry name" value="ARMADILLO REPEAT ONLY 4"/>
    <property type="match status" value="1"/>
</dbReference>
<dbReference type="PANTHER" id="PTHR46168:SF1">
    <property type="entry name" value="ARMADILLO REPEAT ONLY 4"/>
    <property type="match status" value="1"/>
</dbReference>
<sequence length="168" mass="18547">MQIAAIRAIGCLARTFPARETRVVEPLIELLGHRDQEIGAEAAGVLGKFACSDNFLCVEHSKTIIKFGGVDPLVRLLRGNEKAMLNGLVLLCYLAIHVGKSDELKQAGVLNVFQEVGRGFVGQHPELKELVTQAIYHLSIFHQSHSGLLAQRPFRSDEWLVCVNEEGF</sequence>
<gene>
    <name evidence="2" type="ORF">CASFOL_021490</name>
</gene>
<keyword evidence="1" id="KW-0677">Repeat</keyword>
<dbReference type="Proteomes" id="UP001632038">
    <property type="component" value="Unassembled WGS sequence"/>
</dbReference>
<evidence type="ECO:0000256" key="1">
    <source>
        <dbReference type="ARBA" id="ARBA00022737"/>
    </source>
</evidence>
<protein>
    <submittedName>
        <fullName evidence="2">Uncharacterized protein</fullName>
    </submittedName>
</protein>
<name>A0ABD3D070_9LAMI</name>
<reference evidence="3" key="1">
    <citation type="journal article" date="2024" name="IScience">
        <title>Strigolactones Initiate the Formation of Haustorium-like Structures in Castilleja.</title>
        <authorList>
            <person name="Buerger M."/>
            <person name="Peterson D."/>
            <person name="Chory J."/>
        </authorList>
    </citation>
    <scope>NUCLEOTIDE SEQUENCE [LARGE SCALE GENOMIC DNA]</scope>
</reference>
<dbReference type="AlphaFoldDB" id="A0ABD3D070"/>
<comment type="caution">
    <text evidence="2">The sequence shown here is derived from an EMBL/GenBank/DDBJ whole genome shotgun (WGS) entry which is preliminary data.</text>
</comment>